<comment type="similarity">
    <text evidence="1">Belongs to the short-chain dehydrogenases/reductases (SDR) family.</text>
</comment>
<dbReference type="InterPro" id="IPR050259">
    <property type="entry name" value="SDR"/>
</dbReference>
<dbReference type="PANTHER" id="PTHR42879:SF6">
    <property type="entry name" value="NADPH-DEPENDENT REDUCTASE BACG"/>
    <property type="match status" value="1"/>
</dbReference>
<dbReference type="InterPro" id="IPR036291">
    <property type="entry name" value="NAD(P)-bd_dom_sf"/>
</dbReference>
<comment type="caution">
    <text evidence="2">The sequence shown here is derived from an EMBL/GenBank/DDBJ whole genome shotgun (WGS) entry which is preliminary data.</text>
</comment>
<evidence type="ECO:0000313" key="3">
    <source>
        <dbReference type="Proteomes" id="UP000014387"/>
    </source>
</evidence>
<accession>A0A9W5VX28</accession>
<reference evidence="2 3" key="1">
    <citation type="submission" date="2013-05" db="EMBL/GenBank/DDBJ databases">
        <title>The Genome Sequence of Actinomyces europaeus ACS-120-V-COL10B.</title>
        <authorList>
            <consortium name="The Broad Institute Genomics Platform"/>
            <person name="Earl A."/>
            <person name="Ward D."/>
            <person name="Feldgarden M."/>
            <person name="Gevers D."/>
            <person name="Saerens B."/>
            <person name="Vaneechoutte M."/>
            <person name="Walker B."/>
            <person name="Young S."/>
            <person name="Zeng Q."/>
            <person name="Gargeya S."/>
            <person name="Fitzgerald M."/>
            <person name="Haas B."/>
            <person name="Abouelleil A."/>
            <person name="Allen A.W."/>
            <person name="Alvarado L."/>
            <person name="Arachchi H.M."/>
            <person name="Berlin A.M."/>
            <person name="Chapman S.B."/>
            <person name="Gainer-Dewar J."/>
            <person name="Goldberg J."/>
            <person name="Griggs A."/>
            <person name="Gujja S."/>
            <person name="Hansen M."/>
            <person name="Howarth C."/>
            <person name="Imamovic A."/>
            <person name="Ireland A."/>
            <person name="Larimer J."/>
            <person name="McCowan C."/>
            <person name="Murphy C."/>
            <person name="Pearson M."/>
            <person name="Poon T.W."/>
            <person name="Priest M."/>
            <person name="Roberts A."/>
            <person name="Saif S."/>
            <person name="Shea T."/>
            <person name="Sisk P."/>
            <person name="Sykes S."/>
            <person name="Wortman J."/>
            <person name="Nusbaum C."/>
            <person name="Birren B."/>
        </authorList>
    </citation>
    <scope>NUCLEOTIDE SEQUENCE [LARGE SCALE GENOMIC DNA]</scope>
    <source>
        <strain evidence="2 3">ACS-120-V-Col10b</strain>
    </source>
</reference>
<organism evidence="2 3">
    <name type="scientific">Gleimia europaea ACS-120-V-Col10b</name>
    <dbReference type="NCBI Taxonomy" id="883069"/>
    <lineage>
        <taxon>Bacteria</taxon>
        <taxon>Bacillati</taxon>
        <taxon>Actinomycetota</taxon>
        <taxon>Actinomycetes</taxon>
        <taxon>Actinomycetales</taxon>
        <taxon>Actinomycetaceae</taxon>
        <taxon>Gleimia</taxon>
    </lineage>
</organism>
<dbReference type="SUPFAM" id="SSF51735">
    <property type="entry name" value="NAD(P)-binding Rossmann-fold domains"/>
    <property type="match status" value="1"/>
</dbReference>
<dbReference type="PANTHER" id="PTHR42879">
    <property type="entry name" value="3-OXOACYL-(ACYL-CARRIER-PROTEIN) REDUCTASE"/>
    <property type="match status" value="1"/>
</dbReference>
<proteinExistence type="inferred from homology"/>
<sequence>MDLQIGGKVAFVAASTSGLGRASALALAAEGARVCITGRNEQAREEVVSQIREAAGVALSVPLDVEDAACVEKAIDMCESELGPVDILVLNGPGPKPASPTTITSEDVAGAVARLIEPHVRMVNRVLPGMRERGWGRIIAIGSTAVVTPSQQLVLSTIGRQGLAGYLKALSQEVGGDGVTVNMVHPGRILTPRIDQLDEDAAAREGVQAVDIRQRFEQNIPAKRLGDPAELGATVAFLASQQAAYITGTAVRLDGGVTPVL</sequence>
<dbReference type="InterPro" id="IPR002347">
    <property type="entry name" value="SDR_fam"/>
</dbReference>
<dbReference type="Gene3D" id="3.40.50.720">
    <property type="entry name" value="NAD(P)-binding Rossmann-like Domain"/>
    <property type="match status" value="1"/>
</dbReference>
<dbReference type="OrthoDB" id="9804774at2"/>
<name>A0A9W5VX28_9ACTO</name>
<keyword evidence="3" id="KW-1185">Reference proteome</keyword>
<dbReference type="Proteomes" id="UP000014387">
    <property type="component" value="Unassembled WGS sequence"/>
</dbReference>
<dbReference type="RefSeq" id="WP_016444737.1">
    <property type="nucleotide sequence ID" value="NZ_KE150266.1"/>
</dbReference>
<dbReference type="AlphaFoldDB" id="A0A9W5VX28"/>
<evidence type="ECO:0008006" key="4">
    <source>
        <dbReference type="Google" id="ProtNLM"/>
    </source>
</evidence>
<protein>
    <recommendedName>
        <fullName evidence="4">3-oxoacyl-[acyl-carrier protein] reductase</fullName>
    </recommendedName>
</protein>
<evidence type="ECO:0000256" key="1">
    <source>
        <dbReference type="ARBA" id="ARBA00006484"/>
    </source>
</evidence>
<dbReference type="Pfam" id="PF13561">
    <property type="entry name" value="adh_short_C2"/>
    <property type="match status" value="1"/>
</dbReference>
<gene>
    <name evidence="2" type="ORF">HMPREF9238_01404</name>
</gene>
<dbReference type="EMBL" id="AGWN01000001">
    <property type="protein sequence ID" value="EPD31627.1"/>
    <property type="molecule type" value="Genomic_DNA"/>
</dbReference>
<evidence type="ECO:0000313" key="2">
    <source>
        <dbReference type="EMBL" id="EPD31627.1"/>
    </source>
</evidence>
<dbReference type="PRINTS" id="PR00081">
    <property type="entry name" value="GDHRDH"/>
</dbReference>